<dbReference type="InterPro" id="IPR004523">
    <property type="entry name" value="Asp-tRNA_synthase_2"/>
</dbReference>
<dbReference type="GO" id="GO:0005829">
    <property type="term" value="C:cytosol"/>
    <property type="evidence" value="ECO:0007669"/>
    <property type="project" value="TreeGrafter"/>
</dbReference>
<dbReference type="InterPro" id="IPR004364">
    <property type="entry name" value="Aa-tRNA-synt_II"/>
</dbReference>
<keyword evidence="1" id="KW-0963">Cytoplasm</keyword>
<dbReference type="GO" id="GO:0003723">
    <property type="term" value="F:RNA binding"/>
    <property type="evidence" value="ECO:0007669"/>
    <property type="project" value="TreeGrafter"/>
</dbReference>
<dbReference type="PANTHER" id="PTHR43450">
    <property type="entry name" value="ASPARTYL-TRNA SYNTHETASE"/>
    <property type="match status" value="1"/>
</dbReference>
<sequence length="173" mass="19397">MVKFAAGLSKESIVDVQGVVKVPLLPIKSTTQEEGETLVSVGQDIRLNNRVLDLRTPANQRIFDIESQVGIMFVQFLSSEGFAMIHTPKIIASLSEGGSAVFEVNYLGQLAYPAQSPQLHKQITICGGHRRVFEIGAVYRAEDSYTHRHLCEFTGLDVEMEIKEHYFEVKWKT</sequence>
<dbReference type="InterPro" id="IPR012340">
    <property type="entry name" value="NA-bd_OB-fold"/>
</dbReference>
<dbReference type="PANTHER" id="PTHR43450:SF1">
    <property type="entry name" value="ASPARTATE--TRNA LIGASE, CYTOPLASMIC"/>
    <property type="match status" value="1"/>
</dbReference>
<dbReference type="GO" id="GO:0017101">
    <property type="term" value="C:aminoacyl-tRNA synthetase multienzyme complex"/>
    <property type="evidence" value="ECO:0007669"/>
    <property type="project" value="TreeGrafter"/>
</dbReference>
<keyword evidence="5" id="KW-0030">Aminoacyl-tRNA synthetase</keyword>
<evidence type="ECO:0000313" key="8">
    <source>
        <dbReference type="Proteomes" id="UP000283530"/>
    </source>
</evidence>
<keyword evidence="4" id="KW-0067">ATP-binding</keyword>
<organism evidence="7 8">
    <name type="scientific">Cinnamomum micranthum f. kanehirae</name>
    <dbReference type="NCBI Taxonomy" id="337451"/>
    <lineage>
        <taxon>Eukaryota</taxon>
        <taxon>Viridiplantae</taxon>
        <taxon>Streptophyta</taxon>
        <taxon>Embryophyta</taxon>
        <taxon>Tracheophyta</taxon>
        <taxon>Spermatophyta</taxon>
        <taxon>Magnoliopsida</taxon>
        <taxon>Magnoliidae</taxon>
        <taxon>Laurales</taxon>
        <taxon>Lauraceae</taxon>
        <taxon>Cinnamomum</taxon>
    </lineage>
</organism>
<dbReference type="Gene3D" id="2.40.50.140">
    <property type="entry name" value="Nucleic acid-binding proteins"/>
    <property type="match status" value="1"/>
</dbReference>
<comment type="caution">
    <text evidence="7">The sequence shown here is derived from an EMBL/GenBank/DDBJ whole genome shotgun (WGS) entry which is preliminary data.</text>
</comment>
<dbReference type="EMBL" id="QPKB01000008">
    <property type="protein sequence ID" value="RWR91560.1"/>
    <property type="molecule type" value="Genomic_DNA"/>
</dbReference>
<proteinExistence type="predicted"/>
<evidence type="ECO:0000256" key="1">
    <source>
        <dbReference type="ARBA" id="ARBA00022490"/>
    </source>
</evidence>
<evidence type="ECO:0000256" key="2">
    <source>
        <dbReference type="ARBA" id="ARBA00022598"/>
    </source>
</evidence>
<keyword evidence="2" id="KW-0436">Ligase</keyword>
<evidence type="ECO:0000256" key="4">
    <source>
        <dbReference type="ARBA" id="ARBA00022840"/>
    </source>
</evidence>
<evidence type="ECO:0000259" key="6">
    <source>
        <dbReference type="Pfam" id="PF00152"/>
    </source>
</evidence>
<dbReference type="Gene3D" id="3.30.930.10">
    <property type="entry name" value="Bira Bifunctional Protein, Domain 2"/>
    <property type="match status" value="1"/>
</dbReference>
<keyword evidence="8" id="KW-1185">Reference proteome</keyword>
<accession>A0A3S3NG67</accession>
<evidence type="ECO:0000256" key="5">
    <source>
        <dbReference type="ARBA" id="ARBA00023146"/>
    </source>
</evidence>
<evidence type="ECO:0000256" key="3">
    <source>
        <dbReference type="ARBA" id="ARBA00022741"/>
    </source>
</evidence>
<name>A0A3S3NG67_9MAGN</name>
<dbReference type="AlphaFoldDB" id="A0A3S3NG67"/>
<dbReference type="GO" id="GO:0005524">
    <property type="term" value="F:ATP binding"/>
    <property type="evidence" value="ECO:0007669"/>
    <property type="project" value="InterPro"/>
</dbReference>
<dbReference type="InterPro" id="IPR045864">
    <property type="entry name" value="aa-tRNA-synth_II/BPL/LPL"/>
</dbReference>
<dbReference type="Proteomes" id="UP000283530">
    <property type="component" value="Unassembled WGS sequence"/>
</dbReference>
<evidence type="ECO:0000313" key="7">
    <source>
        <dbReference type="EMBL" id="RWR91560.1"/>
    </source>
</evidence>
<dbReference type="GO" id="GO:0006422">
    <property type="term" value="P:aspartyl-tRNA aminoacylation"/>
    <property type="evidence" value="ECO:0007669"/>
    <property type="project" value="InterPro"/>
</dbReference>
<feature type="domain" description="Aminoacyl-tRNA synthetase class II (D/K/N)" evidence="6">
    <location>
        <begin position="43"/>
        <end position="164"/>
    </location>
</feature>
<gene>
    <name evidence="7" type="ORF">CKAN_02072100</name>
</gene>
<keyword evidence="3" id="KW-0547">Nucleotide-binding</keyword>
<dbReference type="OrthoDB" id="1682589at2759"/>
<reference evidence="7 8" key="1">
    <citation type="journal article" date="2019" name="Nat. Plants">
        <title>Stout camphor tree genome fills gaps in understanding of flowering plant genome evolution.</title>
        <authorList>
            <person name="Chaw S.M."/>
            <person name="Liu Y.C."/>
            <person name="Wu Y.W."/>
            <person name="Wang H.Y."/>
            <person name="Lin C.I."/>
            <person name="Wu C.S."/>
            <person name="Ke H.M."/>
            <person name="Chang L.Y."/>
            <person name="Hsu C.Y."/>
            <person name="Yang H.T."/>
            <person name="Sudianto E."/>
            <person name="Hsu M.H."/>
            <person name="Wu K.P."/>
            <person name="Wang L.N."/>
            <person name="Leebens-Mack J.H."/>
            <person name="Tsai I.J."/>
        </authorList>
    </citation>
    <scope>NUCLEOTIDE SEQUENCE [LARGE SCALE GENOMIC DNA]</scope>
    <source>
        <strain evidence="8">cv. Chaw 1501</strain>
        <tissue evidence="7">Young leaves</tissue>
    </source>
</reference>
<dbReference type="STRING" id="337451.A0A3S3NG67"/>
<dbReference type="GO" id="GO:0004815">
    <property type="term" value="F:aspartate-tRNA ligase activity"/>
    <property type="evidence" value="ECO:0007669"/>
    <property type="project" value="InterPro"/>
</dbReference>
<dbReference type="SUPFAM" id="SSF55681">
    <property type="entry name" value="Class II aaRS and biotin synthetases"/>
    <property type="match status" value="1"/>
</dbReference>
<dbReference type="Pfam" id="PF00152">
    <property type="entry name" value="tRNA-synt_2"/>
    <property type="match status" value="1"/>
</dbReference>
<protein>
    <submittedName>
        <fullName evidence="7">Class II aminoacyl-tRNA and biotin synthetases superfamily protein isoform 3</fullName>
    </submittedName>
</protein>